<evidence type="ECO:0000313" key="2">
    <source>
        <dbReference type="Proteomes" id="UP000006729"/>
    </source>
</evidence>
<protein>
    <submittedName>
        <fullName evidence="1">Uncharacterized protein</fullName>
    </submittedName>
</protein>
<evidence type="ECO:0000313" key="1">
    <source>
        <dbReference type="EMBL" id="RQO98202.1"/>
    </source>
</evidence>
<proteinExistence type="predicted"/>
<dbReference type="Gramene" id="Potri.012G026050.1.v4.1">
    <property type="protein sequence ID" value="Potri.012G026050.1.v4.1"/>
    <property type="gene ID" value="Potri.012G026050.v4.1"/>
</dbReference>
<accession>A0A3N7FUH1</accession>
<dbReference type="Proteomes" id="UP000006729">
    <property type="component" value="Chromosome 12"/>
</dbReference>
<keyword evidence="2" id="KW-1185">Reference proteome</keyword>
<reference evidence="1 2" key="1">
    <citation type="journal article" date="2006" name="Science">
        <title>The genome of black cottonwood, Populus trichocarpa (Torr. &amp; Gray).</title>
        <authorList>
            <person name="Tuskan G.A."/>
            <person name="Difazio S."/>
            <person name="Jansson S."/>
            <person name="Bohlmann J."/>
            <person name="Grigoriev I."/>
            <person name="Hellsten U."/>
            <person name="Putnam N."/>
            <person name="Ralph S."/>
            <person name="Rombauts S."/>
            <person name="Salamov A."/>
            <person name="Schein J."/>
            <person name="Sterck L."/>
            <person name="Aerts A."/>
            <person name="Bhalerao R.R."/>
            <person name="Bhalerao R.P."/>
            <person name="Blaudez D."/>
            <person name="Boerjan W."/>
            <person name="Brun A."/>
            <person name="Brunner A."/>
            <person name="Busov V."/>
            <person name="Campbell M."/>
            <person name="Carlson J."/>
            <person name="Chalot M."/>
            <person name="Chapman J."/>
            <person name="Chen G.L."/>
            <person name="Cooper D."/>
            <person name="Coutinho P.M."/>
            <person name="Couturier J."/>
            <person name="Covert S."/>
            <person name="Cronk Q."/>
            <person name="Cunningham R."/>
            <person name="Davis J."/>
            <person name="Degroeve S."/>
            <person name="Dejardin A."/>
            <person name="Depamphilis C."/>
            <person name="Detter J."/>
            <person name="Dirks B."/>
            <person name="Dubchak I."/>
            <person name="Duplessis S."/>
            <person name="Ehlting J."/>
            <person name="Ellis B."/>
            <person name="Gendler K."/>
            <person name="Goodstein D."/>
            <person name="Gribskov M."/>
            <person name="Grimwood J."/>
            <person name="Groover A."/>
            <person name="Gunter L."/>
            <person name="Hamberger B."/>
            <person name="Heinze B."/>
            <person name="Helariutta Y."/>
            <person name="Henrissat B."/>
            <person name="Holligan D."/>
            <person name="Holt R."/>
            <person name="Huang W."/>
            <person name="Islam-Faridi N."/>
            <person name="Jones S."/>
            <person name="Jones-Rhoades M."/>
            <person name="Jorgensen R."/>
            <person name="Joshi C."/>
            <person name="Kangasjarvi J."/>
            <person name="Karlsson J."/>
            <person name="Kelleher C."/>
            <person name="Kirkpatrick R."/>
            <person name="Kirst M."/>
            <person name="Kohler A."/>
            <person name="Kalluri U."/>
            <person name="Larimer F."/>
            <person name="Leebens-Mack J."/>
            <person name="Leple J.C."/>
            <person name="Locascio P."/>
            <person name="Lou Y."/>
            <person name="Lucas S."/>
            <person name="Martin F."/>
            <person name="Montanini B."/>
            <person name="Napoli C."/>
            <person name="Nelson D.R."/>
            <person name="Nelson C."/>
            <person name="Nieminen K."/>
            <person name="Nilsson O."/>
            <person name="Pereda V."/>
            <person name="Peter G."/>
            <person name="Philippe R."/>
            <person name="Pilate G."/>
            <person name="Poliakov A."/>
            <person name="Razumovskaya J."/>
            <person name="Richardson P."/>
            <person name="Rinaldi C."/>
            <person name="Ritland K."/>
            <person name="Rouze P."/>
            <person name="Ryaboy D."/>
            <person name="Schmutz J."/>
            <person name="Schrader J."/>
            <person name="Segerman B."/>
            <person name="Shin H."/>
            <person name="Siddiqui A."/>
            <person name="Sterky F."/>
            <person name="Terry A."/>
            <person name="Tsai C.J."/>
            <person name="Uberbacher E."/>
            <person name="Unneberg P."/>
            <person name="Vahala J."/>
            <person name="Wall K."/>
            <person name="Wessler S."/>
            <person name="Yang G."/>
            <person name="Yin T."/>
            <person name="Douglas C."/>
            <person name="Marra M."/>
            <person name="Sandberg G."/>
            <person name="Van de Peer Y."/>
            <person name="Rokhsar D."/>
        </authorList>
    </citation>
    <scope>NUCLEOTIDE SEQUENCE [LARGE SCALE GENOMIC DNA]</scope>
    <source>
        <strain evidence="2">cv. Nisqually</strain>
    </source>
</reference>
<dbReference type="EMBL" id="CM009301">
    <property type="protein sequence ID" value="RQO98202.1"/>
    <property type="molecule type" value="Genomic_DNA"/>
</dbReference>
<gene>
    <name evidence="1" type="ORF">POPTR_012G026050</name>
</gene>
<dbReference type="InParanoid" id="A0A3N7FUH1"/>
<name>A0A3N7FUH1_POPTR</name>
<organism evidence="1 2">
    <name type="scientific">Populus trichocarpa</name>
    <name type="common">Western balsam poplar</name>
    <name type="synonym">Populus balsamifera subsp. trichocarpa</name>
    <dbReference type="NCBI Taxonomy" id="3694"/>
    <lineage>
        <taxon>Eukaryota</taxon>
        <taxon>Viridiplantae</taxon>
        <taxon>Streptophyta</taxon>
        <taxon>Embryophyta</taxon>
        <taxon>Tracheophyta</taxon>
        <taxon>Spermatophyta</taxon>
        <taxon>Magnoliopsida</taxon>
        <taxon>eudicotyledons</taxon>
        <taxon>Gunneridae</taxon>
        <taxon>Pentapetalae</taxon>
        <taxon>rosids</taxon>
        <taxon>fabids</taxon>
        <taxon>Malpighiales</taxon>
        <taxon>Salicaceae</taxon>
        <taxon>Saliceae</taxon>
        <taxon>Populus</taxon>
    </lineage>
</organism>
<dbReference type="AlphaFoldDB" id="A0A3N7FUH1"/>
<sequence length="122" mass="13654">MVSIFPSNRCHPFFLLSHRRSLSVSLPHTLPSWPLQLKQPTSTSYRAAVPTQLLFPLSCRSKGRTEWRPSSLLTSPQQQRLLITAPPSLAPSPRTATPNRDPAPPYQRILFSFGLLVASFFG</sequence>